<protein>
    <submittedName>
        <fullName evidence="1">Uncharacterized protein</fullName>
    </submittedName>
</protein>
<evidence type="ECO:0000313" key="2">
    <source>
        <dbReference type="Proteomes" id="UP000003344"/>
    </source>
</evidence>
<accession>D2ZWE0</accession>
<organism evidence="1 2">
    <name type="scientific">Neisseria mucosa (strain ATCC 25996 / DSM 4631 / NCTC 10774 / M26)</name>
    <dbReference type="NCBI Taxonomy" id="546266"/>
    <lineage>
        <taxon>Bacteria</taxon>
        <taxon>Pseudomonadati</taxon>
        <taxon>Pseudomonadota</taxon>
        <taxon>Betaproteobacteria</taxon>
        <taxon>Neisseriales</taxon>
        <taxon>Neisseriaceae</taxon>
        <taxon>Neisseria</taxon>
    </lineage>
</organism>
<dbReference type="STRING" id="546266.NEIMUCOT_04932"/>
<dbReference type="AlphaFoldDB" id="D2ZWE0"/>
<sequence>MMGPLCGIKNKLYGHCRKQAIGLTEIEFCPEYRPNRLCGVYIFIVD</sequence>
<gene>
    <name evidence="1" type="ORF">NEIMUCOT_04932</name>
</gene>
<dbReference type="Proteomes" id="UP000003344">
    <property type="component" value="Unassembled WGS sequence"/>
</dbReference>
<proteinExistence type="predicted"/>
<reference evidence="1 2" key="1">
    <citation type="submission" date="2009-10" db="EMBL/GenBank/DDBJ databases">
        <authorList>
            <person name="Weinstock G."/>
            <person name="Sodergren E."/>
            <person name="Clifton S."/>
            <person name="Fulton L."/>
            <person name="Fulton B."/>
            <person name="Courtney L."/>
            <person name="Fronick C."/>
            <person name="Harrison M."/>
            <person name="Strong C."/>
            <person name="Farmer C."/>
            <person name="Delahaunty K."/>
            <person name="Markovic C."/>
            <person name="Hall O."/>
            <person name="Minx P."/>
            <person name="Tomlinson C."/>
            <person name="Mitreva M."/>
            <person name="Nelson J."/>
            <person name="Hou S."/>
            <person name="Wollam A."/>
            <person name="Pepin K.H."/>
            <person name="Johnson M."/>
            <person name="Bhonagiri V."/>
            <person name="Nash W.E."/>
            <person name="Warren W."/>
            <person name="Chinwalla A."/>
            <person name="Mardis E.R."/>
            <person name="Wilson R.K."/>
        </authorList>
    </citation>
    <scope>NUCLEOTIDE SEQUENCE [LARGE SCALE GENOMIC DNA]</scope>
    <source>
        <strain evidence="2">ATCC 25996 / DSM 4631 / NCTC 10774 / M26</strain>
    </source>
</reference>
<dbReference type="EMBL" id="ACDX02000007">
    <property type="protein sequence ID" value="EFC88553.1"/>
    <property type="molecule type" value="Genomic_DNA"/>
</dbReference>
<comment type="caution">
    <text evidence="1">The sequence shown here is derived from an EMBL/GenBank/DDBJ whole genome shotgun (WGS) entry which is preliminary data.</text>
</comment>
<evidence type="ECO:0000313" key="1">
    <source>
        <dbReference type="EMBL" id="EFC88553.1"/>
    </source>
</evidence>
<name>D2ZWE0_NEIM2</name>